<accession>A0AC58U2A0</accession>
<evidence type="ECO:0000313" key="1">
    <source>
        <dbReference type="Proteomes" id="UP000790787"/>
    </source>
</evidence>
<keyword evidence="1" id="KW-1185">Reference proteome</keyword>
<name>A0AC58U2A0_TOBAC</name>
<reference evidence="1" key="1">
    <citation type="journal article" date="2014" name="Nat. Commun.">
        <title>The tobacco genome sequence and its comparison with those of tomato and potato.</title>
        <authorList>
            <person name="Sierro N."/>
            <person name="Battey J.N."/>
            <person name="Ouadi S."/>
            <person name="Bakaher N."/>
            <person name="Bovet L."/>
            <person name="Willig A."/>
            <person name="Goepfert S."/>
            <person name="Peitsch M.C."/>
            <person name="Ivanov N.V."/>
        </authorList>
    </citation>
    <scope>NUCLEOTIDE SEQUENCE [LARGE SCALE GENOMIC DNA]</scope>
</reference>
<gene>
    <name evidence="2" type="primary">LOC142178158</name>
</gene>
<evidence type="ECO:0000313" key="2">
    <source>
        <dbReference type="RefSeq" id="XP_075103586.1"/>
    </source>
</evidence>
<organism evidence="1 2">
    <name type="scientific">Nicotiana tabacum</name>
    <name type="common">Common tobacco</name>
    <dbReference type="NCBI Taxonomy" id="4097"/>
    <lineage>
        <taxon>Eukaryota</taxon>
        <taxon>Viridiplantae</taxon>
        <taxon>Streptophyta</taxon>
        <taxon>Embryophyta</taxon>
        <taxon>Tracheophyta</taxon>
        <taxon>Spermatophyta</taxon>
        <taxon>Magnoliopsida</taxon>
        <taxon>eudicotyledons</taxon>
        <taxon>Gunneridae</taxon>
        <taxon>Pentapetalae</taxon>
        <taxon>asterids</taxon>
        <taxon>lamiids</taxon>
        <taxon>Solanales</taxon>
        <taxon>Solanaceae</taxon>
        <taxon>Nicotianoideae</taxon>
        <taxon>Nicotianeae</taxon>
        <taxon>Nicotiana</taxon>
    </lineage>
</organism>
<dbReference type="RefSeq" id="XP_075103586.1">
    <property type="nucleotide sequence ID" value="XM_075247485.1"/>
</dbReference>
<dbReference type="Proteomes" id="UP000790787">
    <property type="component" value="Chromosome 24"/>
</dbReference>
<protein>
    <submittedName>
        <fullName evidence="2">Uncharacterized protein LOC142178158</fullName>
    </submittedName>
</protein>
<sequence>MVHKNVKILPYLHCVKVLCKKFIKIEFKHVPMIQNKFSYALATLSSMIQHLDKNYIDPIEVETRDKHAYCFRVDEESDSKPWYHDIRKFLPTREYPENAINSQKRTLGRLLNHFSLNGEVLYRRTPDLGLLRCVDAAKATGLFEEILAGICGPHMNWFTLAKKILKAGYFWMTLESDSIRYVQKYD</sequence>
<proteinExistence type="predicted"/>
<reference evidence="2" key="2">
    <citation type="submission" date="2025-08" db="UniProtKB">
        <authorList>
            <consortium name="RefSeq"/>
        </authorList>
    </citation>
    <scope>IDENTIFICATION</scope>
    <source>
        <tissue evidence="2">Leaf</tissue>
    </source>
</reference>